<keyword evidence="10 12" id="KW-0413">Isomerase</keyword>
<evidence type="ECO:0000256" key="7">
    <source>
        <dbReference type="ARBA" id="ARBA00022833"/>
    </source>
</evidence>
<dbReference type="Gene3D" id="1.10.290.10">
    <property type="entry name" value="Topoisomerase I, domain 4"/>
    <property type="match status" value="1"/>
</dbReference>
<organism evidence="16 17">
    <name type="scientific">Trypanosoma equiperdum</name>
    <dbReference type="NCBI Taxonomy" id="5694"/>
    <lineage>
        <taxon>Eukaryota</taxon>
        <taxon>Discoba</taxon>
        <taxon>Euglenozoa</taxon>
        <taxon>Kinetoplastea</taxon>
        <taxon>Metakinetoplastina</taxon>
        <taxon>Trypanosomatida</taxon>
        <taxon>Trypanosomatidae</taxon>
        <taxon>Trypanosoma</taxon>
    </lineage>
</organism>
<dbReference type="PROSITE" id="PS51999">
    <property type="entry name" value="ZF_GRF"/>
    <property type="match status" value="1"/>
</dbReference>
<dbReference type="SMART" id="SM00437">
    <property type="entry name" value="TOP1Ac"/>
    <property type="match status" value="1"/>
</dbReference>
<comment type="catalytic activity">
    <reaction evidence="1 12">
        <text>ATP-independent breakage of single-stranded DNA, followed by passage and rejoining.</text>
        <dbReference type="EC" id="5.6.2.1"/>
    </reaction>
</comment>
<dbReference type="InterPro" id="IPR003601">
    <property type="entry name" value="Topo_IA_2"/>
</dbReference>
<evidence type="ECO:0000256" key="3">
    <source>
        <dbReference type="ARBA" id="ARBA00009446"/>
    </source>
</evidence>
<dbReference type="SMART" id="SM00493">
    <property type="entry name" value="TOPRIM"/>
    <property type="match status" value="1"/>
</dbReference>
<evidence type="ECO:0000259" key="15">
    <source>
        <dbReference type="PROSITE" id="PS52039"/>
    </source>
</evidence>
<dbReference type="SUPFAM" id="SSF56712">
    <property type="entry name" value="Prokaryotic type I DNA topoisomerase"/>
    <property type="match status" value="1"/>
</dbReference>
<dbReference type="PANTHER" id="PTHR11390">
    <property type="entry name" value="PROKARYOTIC DNA TOPOISOMERASE"/>
    <property type="match status" value="1"/>
</dbReference>
<feature type="domain" description="Topo IA-type catalytic" evidence="15">
    <location>
        <begin position="161"/>
        <end position="583"/>
    </location>
</feature>
<protein>
    <recommendedName>
        <fullName evidence="4 12">DNA topoisomerase</fullName>
        <ecNumber evidence="4 12">5.6.2.1</ecNumber>
    </recommendedName>
</protein>
<dbReference type="GeneID" id="92374833"/>
<dbReference type="GO" id="GO:0006265">
    <property type="term" value="P:DNA topological change"/>
    <property type="evidence" value="ECO:0007669"/>
    <property type="project" value="InterPro"/>
</dbReference>
<evidence type="ECO:0000256" key="4">
    <source>
        <dbReference type="ARBA" id="ARBA00012891"/>
    </source>
</evidence>
<keyword evidence="17" id="KW-1185">Reference proteome</keyword>
<evidence type="ECO:0000256" key="1">
    <source>
        <dbReference type="ARBA" id="ARBA00000213"/>
    </source>
</evidence>
<dbReference type="CDD" id="cd03362">
    <property type="entry name" value="TOPRIM_TopoIA_TopoIII"/>
    <property type="match status" value="1"/>
</dbReference>
<dbReference type="InterPro" id="IPR006171">
    <property type="entry name" value="TOPRIM_dom"/>
</dbReference>
<comment type="similarity">
    <text evidence="3 12">Belongs to the type IA topoisomerase family.</text>
</comment>
<dbReference type="Gene3D" id="1.10.460.10">
    <property type="entry name" value="Topoisomerase I, domain 2"/>
    <property type="match status" value="1"/>
</dbReference>
<dbReference type="InterPro" id="IPR013825">
    <property type="entry name" value="Topo_IA_cen_sub2"/>
</dbReference>
<evidence type="ECO:0000256" key="6">
    <source>
        <dbReference type="ARBA" id="ARBA00022771"/>
    </source>
</evidence>
<dbReference type="InterPro" id="IPR034144">
    <property type="entry name" value="TOPRIM_TopoIII"/>
</dbReference>
<keyword evidence="9 12" id="KW-0238">DNA-binding</keyword>
<sequence>MTIWLNVAEKPSVAREIATILSGGNQRTIRSHSIYNPVFEFNFEGKTMICTSVSGHLMESDFPPQAAGWASFPIIDLFTLGTVKRVRSDLSEIQKNLRELGRRATTLALWMDCDREGENICFEVIDVVQKEHSSISICRAHFSALTKRDILGAMRNLKAPNRALSEAVEARQELDLRLGAVFTRFQTLKFCSQFKNFPKVLSFGPCQFPTLGFLVQRGWEQKGFVPEDYFTLTLQHGDTSFNSVRGPIYDKIAAAVVLQQMFDEARTRPEAEVVEVMKRPNRRRPPFPLSTVMLQKLCTAHLRISSDQCMTWAESLYQEGYISYPRTETDSFSFTDNELLDIVGSQRRNPEVSGFVEAMLADPNRKFRRPLNGGHDDKAHPPIYPTKPMPAANDGRAKLYNLIVRHFLACTSPDAVASTTSVAVVYGGEKFTTSGTTIDEKGWMEVYIYERWKSTTLPTYKQGERFRPTHADLEQHRTSPPPNLTEADLITLMDKHGIGTDATISHHIKTVVEREYVKREGSSLVPTHVGNALASAYEVNGLVSLLQPQMRAQMELAMADIAAGKATRRDVVDAAVRLYREIFQKMLSLTDAMNRVLHLHLDPVYQTAVEEVGTSRAHISASGLVECGTCGNPMNLMEHVQKERNPWFVRCDTCQKEYRVPNGRHNRIERSGHRCVICKFGVLEITNIDKGTSHTVCPYCFTSPPPGAEMESLAEFRCFHCGADCPLAKGHETVTITNCMSCKKNGLRIRSNNSGFFLACRGFPVCNFTIKLPPAERVSLAYDARCPSCSAIMLKFDFGGSPAVPGVQEGEKVCVFCDARMKEHIRTKGNNVLRGSRSAPQERQLAQQQQPRPAYTLPSIDVNSGLFQIPPGLADGAATPLCHCGLPAVHLVSGQAASRGRRFVKCDGSKCQFFQWLD</sequence>
<gene>
    <name evidence="16" type="ORF">TEOVI_000089300</name>
</gene>
<dbReference type="InterPro" id="IPR013497">
    <property type="entry name" value="Topo_IA_cen"/>
</dbReference>
<evidence type="ECO:0000256" key="10">
    <source>
        <dbReference type="ARBA" id="ARBA00023235"/>
    </source>
</evidence>
<dbReference type="Proteomes" id="UP000195570">
    <property type="component" value="Unassembled WGS sequence"/>
</dbReference>
<dbReference type="FunFam" id="3.40.50.140:FF:000003">
    <property type="entry name" value="DNA topoisomerase"/>
    <property type="match status" value="1"/>
</dbReference>
<evidence type="ECO:0000256" key="9">
    <source>
        <dbReference type="ARBA" id="ARBA00023125"/>
    </source>
</evidence>
<dbReference type="Gene3D" id="3.30.65.10">
    <property type="entry name" value="Bacterial Topoisomerase I, domain 1"/>
    <property type="match status" value="1"/>
</dbReference>
<evidence type="ECO:0000256" key="5">
    <source>
        <dbReference type="ARBA" id="ARBA00022723"/>
    </source>
</evidence>
<evidence type="ECO:0000256" key="11">
    <source>
        <dbReference type="PROSITE-ProRule" id="PRU01343"/>
    </source>
</evidence>
<dbReference type="InterPro" id="IPR000380">
    <property type="entry name" value="Topo_IA"/>
</dbReference>
<dbReference type="Pfam" id="PF01131">
    <property type="entry name" value="Topoisom_bac"/>
    <property type="match status" value="1"/>
</dbReference>
<dbReference type="Gene3D" id="3.40.50.140">
    <property type="match status" value="1"/>
</dbReference>
<dbReference type="GO" id="GO:0031422">
    <property type="term" value="C:RecQ family helicase-topoisomerase III complex"/>
    <property type="evidence" value="ECO:0007669"/>
    <property type="project" value="TreeGrafter"/>
</dbReference>
<dbReference type="FunFam" id="1.10.290.10:FF:000003">
    <property type="entry name" value="DNA topoisomerase"/>
    <property type="match status" value="1"/>
</dbReference>
<dbReference type="VEuPathDB" id="TriTrypDB:TEOVI_000089300"/>
<dbReference type="Pfam" id="PF01751">
    <property type="entry name" value="Toprim"/>
    <property type="match status" value="1"/>
</dbReference>
<dbReference type="InterPro" id="IPR010666">
    <property type="entry name" value="Znf_GRF"/>
</dbReference>
<dbReference type="PANTHER" id="PTHR11390:SF21">
    <property type="entry name" value="DNA TOPOISOMERASE 3-ALPHA"/>
    <property type="match status" value="1"/>
</dbReference>
<dbReference type="InterPro" id="IPR023406">
    <property type="entry name" value="Topo_IA_AS"/>
</dbReference>
<evidence type="ECO:0000313" key="17">
    <source>
        <dbReference type="Proteomes" id="UP000195570"/>
    </source>
</evidence>
<dbReference type="GO" id="GO:0005634">
    <property type="term" value="C:nucleus"/>
    <property type="evidence" value="ECO:0007669"/>
    <property type="project" value="TreeGrafter"/>
</dbReference>
<dbReference type="GO" id="GO:0003677">
    <property type="term" value="F:DNA binding"/>
    <property type="evidence" value="ECO:0007669"/>
    <property type="project" value="UniProtKB-KW"/>
</dbReference>
<keyword evidence="8 12" id="KW-0799">Topoisomerase</keyword>
<feature type="domain" description="GRF-type" evidence="14">
    <location>
        <begin position="882"/>
        <end position="918"/>
    </location>
</feature>
<evidence type="ECO:0000259" key="13">
    <source>
        <dbReference type="PROSITE" id="PS50880"/>
    </source>
</evidence>
<evidence type="ECO:0000256" key="2">
    <source>
        <dbReference type="ARBA" id="ARBA00001946"/>
    </source>
</evidence>
<dbReference type="EMBL" id="CZPT02001192">
    <property type="protein sequence ID" value="SCU69327.1"/>
    <property type="molecule type" value="Genomic_DNA"/>
</dbReference>
<evidence type="ECO:0000313" key="16">
    <source>
        <dbReference type="EMBL" id="SCU69327.1"/>
    </source>
</evidence>
<dbReference type="GO" id="GO:0006310">
    <property type="term" value="P:DNA recombination"/>
    <property type="evidence" value="ECO:0007669"/>
    <property type="project" value="TreeGrafter"/>
</dbReference>
<dbReference type="InterPro" id="IPR023405">
    <property type="entry name" value="Topo_IA_core_domain"/>
</dbReference>
<dbReference type="EC" id="5.6.2.1" evidence="4 12"/>
<evidence type="ECO:0000256" key="8">
    <source>
        <dbReference type="ARBA" id="ARBA00023029"/>
    </source>
</evidence>
<accession>A0A1G4IB13</accession>
<dbReference type="GO" id="GO:0008270">
    <property type="term" value="F:zinc ion binding"/>
    <property type="evidence" value="ECO:0007669"/>
    <property type="project" value="UniProtKB-KW"/>
</dbReference>
<comment type="caution">
    <text evidence="16">The sequence shown here is derived from an EMBL/GenBank/DDBJ whole genome shotgun (WGS) entry which is preliminary data.</text>
</comment>
<evidence type="ECO:0000259" key="14">
    <source>
        <dbReference type="PROSITE" id="PS51999"/>
    </source>
</evidence>
<dbReference type="GO" id="GO:0003917">
    <property type="term" value="F:DNA topoisomerase type I (single strand cut, ATP-independent) activity"/>
    <property type="evidence" value="ECO:0007669"/>
    <property type="project" value="UniProtKB-EC"/>
</dbReference>
<dbReference type="SMART" id="SM00436">
    <property type="entry name" value="TOP1Bc"/>
    <property type="match status" value="1"/>
</dbReference>
<dbReference type="Gene3D" id="2.70.20.10">
    <property type="entry name" value="Topoisomerase I, domain 3"/>
    <property type="match status" value="1"/>
</dbReference>
<dbReference type="RefSeq" id="XP_067080315.1">
    <property type="nucleotide sequence ID" value="XM_067224214.1"/>
</dbReference>
<name>A0A1G4IB13_TRYEQ</name>
<dbReference type="PROSITE" id="PS50880">
    <property type="entry name" value="TOPRIM"/>
    <property type="match status" value="1"/>
</dbReference>
<dbReference type="InterPro" id="IPR003602">
    <property type="entry name" value="Topo_IA_DNA-bd_dom"/>
</dbReference>
<dbReference type="PROSITE" id="PS52039">
    <property type="entry name" value="TOPO_IA_2"/>
    <property type="match status" value="1"/>
</dbReference>
<keyword evidence="6 11" id="KW-0863">Zinc-finger</keyword>
<dbReference type="AlphaFoldDB" id="A0A1G4IB13"/>
<dbReference type="InterPro" id="IPR013824">
    <property type="entry name" value="Topo_IA_cen_sub1"/>
</dbReference>
<feature type="domain" description="Toprim" evidence="13">
    <location>
        <begin position="3"/>
        <end position="143"/>
    </location>
</feature>
<dbReference type="PRINTS" id="PR00417">
    <property type="entry name" value="PRTPISMRASEI"/>
</dbReference>
<evidence type="ECO:0000256" key="12">
    <source>
        <dbReference type="RuleBase" id="RU362092"/>
    </source>
</evidence>
<dbReference type="CDD" id="cd00186">
    <property type="entry name" value="TOP1Ac"/>
    <property type="match status" value="1"/>
</dbReference>
<reference evidence="16" key="1">
    <citation type="submission" date="2016-09" db="EMBL/GenBank/DDBJ databases">
        <authorList>
            <person name="Hebert L."/>
            <person name="Moumen B."/>
        </authorList>
    </citation>
    <scope>NUCLEOTIDE SEQUENCE [LARGE SCALE GENOMIC DNA]</scope>
    <source>
        <strain evidence="16">OVI</strain>
    </source>
</reference>
<dbReference type="GO" id="GO:0006281">
    <property type="term" value="P:DNA repair"/>
    <property type="evidence" value="ECO:0007669"/>
    <property type="project" value="TreeGrafter"/>
</dbReference>
<comment type="cofactor">
    <cofactor evidence="2">
        <name>Mg(2+)</name>
        <dbReference type="ChEBI" id="CHEBI:18420"/>
    </cofactor>
</comment>
<dbReference type="PROSITE" id="PS00396">
    <property type="entry name" value="TOPO_IA_1"/>
    <property type="match status" value="1"/>
</dbReference>
<keyword evidence="5" id="KW-0479">Metal-binding</keyword>
<dbReference type="Pfam" id="PF06839">
    <property type="entry name" value="Zn_ribbon_GRF"/>
    <property type="match status" value="1"/>
</dbReference>
<comment type="function">
    <text evidence="12">Introduces a single-strand break via transesterification at a target site in duplex DNA. Releases the supercoiling and torsional tension of DNA introduced during the DNA replication and transcription by transiently cleaving and rejoining one strand of the DNA duplex. The scissile phosphodiester is attacked by the catalytic tyrosine of the enzyme, resulting in the formation of a DNA-(5'-phosphotyrosyl)-enzyme intermediate and the expulsion of a 3'-OH DNA strand.</text>
</comment>
<keyword evidence="7" id="KW-0862">Zinc</keyword>
<proteinExistence type="inferred from homology"/>
<dbReference type="InterPro" id="IPR013826">
    <property type="entry name" value="Topo_IA_cen_sub3"/>
</dbReference>